<proteinExistence type="inferred from homology"/>
<dbReference type="AlphaFoldDB" id="A0A285NHA1"/>
<dbReference type="SMART" id="SM00822">
    <property type="entry name" value="PKS_KR"/>
    <property type="match status" value="1"/>
</dbReference>
<dbReference type="GO" id="GO:0016616">
    <property type="term" value="F:oxidoreductase activity, acting on the CH-OH group of donors, NAD or NADP as acceptor"/>
    <property type="evidence" value="ECO:0007669"/>
    <property type="project" value="TreeGrafter"/>
</dbReference>
<name>A0A285NHA1_9HYPH</name>
<dbReference type="RefSeq" id="WP_097152955.1">
    <property type="nucleotide sequence ID" value="NZ_OBEL01000001.1"/>
</dbReference>
<evidence type="ECO:0000256" key="1">
    <source>
        <dbReference type="ARBA" id="ARBA00006484"/>
    </source>
</evidence>
<organism evidence="3 4">
    <name type="scientific">Cohaesibacter gelatinilyticus</name>
    <dbReference type="NCBI Taxonomy" id="372072"/>
    <lineage>
        <taxon>Bacteria</taxon>
        <taxon>Pseudomonadati</taxon>
        <taxon>Pseudomonadota</taxon>
        <taxon>Alphaproteobacteria</taxon>
        <taxon>Hyphomicrobiales</taxon>
        <taxon>Cohaesibacteraceae</taxon>
    </lineage>
</organism>
<dbReference type="InterPro" id="IPR002347">
    <property type="entry name" value="SDR_fam"/>
</dbReference>
<evidence type="ECO:0000259" key="2">
    <source>
        <dbReference type="SMART" id="SM00822"/>
    </source>
</evidence>
<keyword evidence="4" id="KW-1185">Reference proteome</keyword>
<dbReference type="GO" id="GO:0030497">
    <property type="term" value="P:fatty acid elongation"/>
    <property type="evidence" value="ECO:0007669"/>
    <property type="project" value="TreeGrafter"/>
</dbReference>
<gene>
    <name evidence="3" type="ORF">SAMN06265368_1845</name>
</gene>
<dbReference type="SUPFAM" id="SSF51735">
    <property type="entry name" value="NAD(P)-binding Rossmann-fold domains"/>
    <property type="match status" value="1"/>
</dbReference>
<reference evidence="3 4" key="1">
    <citation type="submission" date="2017-09" db="EMBL/GenBank/DDBJ databases">
        <authorList>
            <person name="Ehlers B."/>
            <person name="Leendertz F.H."/>
        </authorList>
    </citation>
    <scope>NUCLEOTIDE SEQUENCE [LARGE SCALE GENOMIC DNA]</scope>
    <source>
        <strain evidence="3 4">DSM 18289</strain>
    </source>
</reference>
<sequence length="252" mass="26314">MTDLSRKTALITGSSKGIGLAIAKALYEAGSHVVLNGRDEAALLKAKQAFDDTRCSIAVGNVSDPHEAAKVAQRACDTGGSLDILVCNVGSGASVPPGNETAAEWQRVFATNLWSTTNMVEACKDKLGETSGTIICISSICGTEVIPGAPVIYSAAKAALNAYVKGIARPLGTKGIRINAIAPGNILFETSVWQRKLDGNPEAVQDMLNKEVALSRLGKPEEIADLALWLASDNASFASGQIWTLDGGQTRS</sequence>
<dbReference type="PRINTS" id="PR00081">
    <property type="entry name" value="GDHRDH"/>
</dbReference>
<protein>
    <submittedName>
        <fullName evidence="3">3-oxoacyl-[acyl-carrier protein] reductase/meso-butanediol dehydrogenase / (S,S)-butanediol dehydrogenase / diacetyl reductase</fullName>
    </submittedName>
</protein>
<dbReference type="InterPro" id="IPR036291">
    <property type="entry name" value="NAD(P)-bd_dom_sf"/>
</dbReference>
<dbReference type="PANTHER" id="PTHR42760:SF135">
    <property type="entry name" value="BLL7886 PROTEIN"/>
    <property type="match status" value="1"/>
</dbReference>
<comment type="similarity">
    <text evidence="1">Belongs to the short-chain dehydrogenases/reductases (SDR) family.</text>
</comment>
<dbReference type="PANTHER" id="PTHR42760">
    <property type="entry name" value="SHORT-CHAIN DEHYDROGENASES/REDUCTASES FAMILY MEMBER"/>
    <property type="match status" value="1"/>
</dbReference>
<dbReference type="CDD" id="cd05233">
    <property type="entry name" value="SDR_c"/>
    <property type="match status" value="1"/>
</dbReference>
<dbReference type="Proteomes" id="UP000219439">
    <property type="component" value="Unassembled WGS sequence"/>
</dbReference>
<dbReference type="Gene3D" id="3.40.50.720">
    <property type="entry name" value="NAD(P)-binding Rossmann-like Domain"/>
    <property type="match status" value="1"/>
</dbReference>
<dbReference type="OrthoDB" id="9793325at2"/>
<dbReference type="FunFam" id="3.40.50.720:FF:000084">
    <property type="entry name" value="Short-chain dehydrogenase reductase"/>
    <property type="match status" value="1"/>
</dbReference>
<dbReference type="InterPro" id="IPR057326">
    <property type="entry name" value="KR_dom"/>
</dbReference>
<accession>A0A285NHA1</accession>
<feature type="domain" description="Ketoreductase" evidence="2">
    <location>
        <begin position="7"/>
        <end position="184"/>
    </location>
</feature>
<evidence type="ECO:0000313" key="3">
    <source>
        <dbReference type="EMBL" id="SNZ08850.1"/>
    </source>
</evidence>
<dbReference type="EMBL" id="OBEL01000001">
    <property type="protein sequence ID" value="SNZ08850.1"/>
    <property type="molecule type" value="Genomic_DNA"/>
</dbReference>
<dbReference type="Pfam" id="PF13561">
    <property type="entry name" value="adh_short_C2"/>
    <property type="match status" value="1"/>
</dbReference>
<dbReference type="PRINTS" id="PR00080">
    <property type="entry name" value="SDRFAMILY"/>
</dbReference>
<evidence type="ECO:0000313" key="4">
    <source>
        <dbReference type="Proteomes" id="UP000219439"/>
    </source>
</evidence>